<evidence type="ECO:0000259" key="1">
    <source>
        <dbReference type="Pfam" id="PF05050"/>
    </source>
</evidence>
<evidence type="ECO:0000313" key="2">
    <source>
        <dbReference type="EMBL" id="CUH50446.1"/>
    </source>
</evidence>
<accession>A0A0P1EJ13</accession>
<dbReference type="InterPro" id="IPR029063">
    <property type="entry name" value="SAM-dependent_MTases_sf"/>
</dbReference>
<dbReference type="GO" id="GO:0032259">
    <property type="term" value="P:methylation"/>
    <property type="evidence" value="ECO:0007669"/>
    <property type="project" value="UniProtKB-KW"/>
</dbReference>
<proteinExistence type="predicted"/>
<dbReference type="AlphaFoldDB" id="A0A0P1EJ13"/>
<reference evidence="2 3" key="1">
    <citation type="submission" date="2015-09" db="EMBL/GenBank/DDBJ databases">
        <authorList>
            <consortium name="Swine Surveillance"/>
        </authorList>
    </citation>
    <scope>NUCLEOTIDE SEQUENCE [LARGE SCALE GENOMIC DNA]</scope>
    <source>
        <strain evidence="2 3">CECT 4292</strain>
    </source>
</reference>
<sequence length="248" mass="27875">MLKVFKDQKRMIFKQYKRAVDDMQDYLSLRGVQIPDDPQIITQKVKRSILAERYEKDEVNGLPKFIDPKDRVVELGAGIGFVSSFLVTQLGVRNAMCVEANPVLCEFARRVHKANNIENVSVVNAVALTDGQEPGTASFFVREPFWSSSLDPTPGYEKKIGVPAHRLSEMLRDFDANVLIVDIEGGEKHLFDGVDLANVQKVYLEVHTRKIGLHGIKKCFDNLSALGFAYDQRVSCGGSVLFRRAKSR</sequence>
<dbReference type="CDD" id="cd02440">
    <property type="entry name" value="AdoMet_MTases"/>
    <property type="match status" value="1"/>
</dbReference>
<evidence type="ECO:0000313" key="3">
    <source>
        <dbReference type="Proteomes" id="UP000050783"/>
    </source>
</evidence>
<organism evidence="2 3">
    <name type="scientific">Ruegeria atlantica</name>
    <dbReference type="NCBI Taxonomy" id="81569"/>
    <lineage>
        <taxon>Bacteria</taxon>
        <taxon>Pseudomonadati</taxon>
        <taxon>Pseudomonadota</taxon>
        <taxon>Alphaproteobacteria</taxon>
        <taxon>Rhodobacterales</taxon>
        <taxon>Roseobacteraceae</taxon>
        <taxon>Ruegeria</taxon>
    </lineage>
</organism>
<dbReference type="Pfam" id="PF05050">
    <property type="entry name" value="Methyltransf_21"/>
    <property type="match status" value="1"/>
</dbReference>
<gene>
    <name evidence="2" type="ORF">RUA4292_04655</name>
</gene>
<dbReference type="SUPFAM" id="SSF53335">
    <property type="entry name" value="S-adenosyl-L-methionine-dependent methyltransferases"/>
    <property type="match status" value="1"/>
</dbReference>
<dbReference type="Gene3D" id="3.40.50.150">
    <property type="entry name" value="Vaccinia Virus protein VP39"/>
    <property type="match status" value="1"/>
</dbReference>
<dbReference type="InterPro" id="IPR006342">
    <property type="entry name" value="FkbM_mtfrase"/>
</dbReference>
<dbReference type="EMBL" id="CYPU01000074">
    <property type="protein sequence ID" value="CUH50446.1"/>
    <property type="molecule type" value="Genomic_DNA"/>
</dbReference>
<name>A0A0P1EJ13_9RHOB</name>
<keyword evidence="2" id="KW-0808">Transferase</keyword>
<protein>
    <submittedName>
        <fullName evidence="2">Methyltransferase, FkbM family</fullName>
    </submittedName>
</protein>
<dbReference type="Proteomes" id="UP000050783">
    <property type="component" value="Unassembled WGS sequence"/>
</dbReference>
<keyword evidence="2" id="KW-0489">Methyltransferase</keyword>
<dbReference type="GO" id="GO:0008168">
    <property type="term" value="F:methyltransferase activity"/>
    <property type="evidence" value="ECO:0007669"/>
    <property type="project" value="UniProtKB-KW"/>
</dbReference>
<feature type="domain" description="Methyltransferase FkbM" evidence="1">
    <location>
        <begin position="97"/>
        <end position="210"/>
    </location>
</feature>
<dbReference type="NCBIfam" id="TIGR01444">
    <property type="entry name" value="fkbM_fam"/>
    <property type="match status" value="1"/>
</dbReference>